<dbReference type="SUPFAM" id="SSF55816">
    <property type="entry name" value="5'-nucleotidase (syn. UDP-sugar hydrolase), C-terminal domain"/>
    <property type="match status" value="1"/>
</dbReference>
<dbReference type="PANTHER" id="PTHR11575:SF6">
    <property type="entry name" value="2',3'-CYCLIC-NUCLEOTIDE 2'-PHOSPHODIESTERASE_3'-NUCLEOTIDASE"/>
    <property type="match status" value="1"/>
</dbReference>
<dbReference type="GO" id="GO:0030288">
    <property type="term" value="C:outer membrane-bounded periplasmic space"/>
    <property type="evidence" value="ECO:0007669"/>
    <property type="project" value="TreeGrafter"/>
</dbReference>
<dbReference type="InterPro" id="IPR036907">
    <property type="entry name" value="5'-Nucleotdase_C_sf"/>
</dbReference>
<feature type="domain" description="Calcineurin-like phosphoesterase" evidence="3">
    <location>
        <begin position="4"/>
        <end position="227"/>
    </location>
</feature>
<dbReference type="Pfam" id="PF02872">
    <property type="entry name" value="5_nucleotid_C"/>
    <property type="match status" value="1"/>
</dbReference>
<evidence type="ECO:0000256" key="2">
    <source>
        <dbReference type="RuleBase" id="RU362119"/>
    </source>
</evidence>
<accession>A0A1V4SSR8</accession>
<dbReference type="InterPro" id="IPR029052">
    <property type="entry name" value="Metallo-depent_PP-like"/>
</dbReference>
<dbReference type="OrthoDB" id="9800780at2"/>
<evidence type="ECO:0000256" key="1">
    <source>
        <dbReference type="ARBA" id="ARBA00022729"/>
    </source>
</evidence>
<evidence type="ECO:0000313" key="5">
    <source>
        <dbReference type="EMBL" id="OPX46506.1"/>
    </source>
</evidence>
<dbReference type="InterPro" id="IPR006179">
    <property type="entry name" value="5_nucleotidase/apyrase"/>
</dbReference>
<dbReference type="GO" id="GO:0009166">
    <property type="term" value="P:nucleotide catabolic process"/>
    <property type="evidence" value="ECO:0007669"/>
    <property type="project" value="InterPro"/>
</dbReference>
<dbReference type="GO" id="GO:0000166">
    <property type="term" value="F:nucleotide binding"/>
    <property type="evidence" value="ECO:0007669"/>
    <property type="project" value="UniProtKB-KW"/>
</dbReference>
<protein>
    <submittedName>
        <fullName evidence="5">Trifunctional nucleotide phosphoesterase protein YfkN</fullName>
    </submittedName>
</protein>
<dbReference type="InterPro" id="IPR004843">
    <property type="entry name" value="Calcineurin-like_PHP"/>
</dbReference>
<sequence length="503" mass="57985">MKNIKIYFTSDTHGFIYPTDYKDNNLKNIGLLNIINEFKKDPNTLIIDGGDTIQGSPFITFLSNKKFKDHPLSLVMNIGKYDFITLGNHDFNYGYSYLEKYLNGLNCECICSNVLDKQDKLPIKPYSIKTLENGLKVGLIGLTTEFIPIWENPQNLINIDILNSFETCKKYHDLLKDKVDLLILVYHGGFENDIDTGKSLSKTTENIAYKICKELKFDLILTGHQHMEIENKELFNTHIVQPSNNAKKYALINVDIAKNKKYITSKLITPKINPNNECLEKLLPLEKDVQIWLDTPVGFLDIPLIPKSHLEMAIEGSYLANFVNDVQLEISKADISCTSFANSIKGFNKEVTIRDIVSTYIYPNTLVVLEVTGEILKKALIRSSEYFKLENGNISISENFLKPKVAHYNYDYFSNIEYTFDLNKTGAERVSSFKYKEKEIKNTDTFSLVMNNYRASGVSGYKFFKECKVLKEIQIEMPEILIAYFRKYKNVKVNKKKWIKIKY</sequence>
<gene>
    <name evidence="5" type="primary">yfkN</name>
    <name evidence="5" type="ORF">CLTHE_27270</name>
</gene>
<evidence type="ECO:0000313" key="6">
    <source>
        <dbReference type="Proteomes" id="UP000191448"/>
    </source>
</evidence>
<dbReference type="PRINTS" id="PR01607">
    <property type="entry name" value="APYRASEFAMLY"/>
</dbReference>
<comment type="similarity">
    <text evidence="2">Belongs to the 5'-nucleotidase family.</text>
</comment>
<dbReference type="Pfam" id="PF00149">
    <property type="entry name" value="Metallophos"/>
    <property type="match status" value="1"/>
</dbReference>
<dbReference type="AlphaFoldDB" id="A0A1V4SSR8"/>
<keyword evidence="1" id="KW-0732">Signal</keyword>
<reference evidence="5 6" key="1">
    <citation type="submission" date="2016-02" db="EMBL/GenBank/DDBJ databases">
        <title>Genome sequence of Clostridium thermobutyricum DSM 4928.</title>
        <authorList>
            <person name="Poehlein A."/>
            <person name="Daniel R."/>
        </authorList>
    </citation>
    <scope>NUCLEOTIDE SEQUENCE [LARGE SCALE GENOMIC DNA]</scope>
    <source>
        <strain evidence="5 6">DSM 4928</strain>
    </source>
</reference>
<dbReference type="Proteomes" id="UP000191448">
    <property type="component" value="Unassembled WGS sequence"/>
</dbReference>
<dbReference type="PANTHER" id="PTHR11575">
    <property type="entry name" value="5'-NUCLEOTIDASE-RELATED"/>
    <property type="match status" value="1"/>
</dbReference>
<keyword evidence="2" id="KW-0378">Hydrolase</keyword>
<dbReference type="Gene3D" id="3.90.780.10">
    <property type="entry name" value="5'-Nucleotidase, C-terminal domain"/>
    <property type="match status" value="1"/>
</dbReference>
<keyword evidence="2" id="KW-0547">Nucleotide-binding</keyword>
<comment type="caution">
    <text evidence="5">The sequence shown here is derived from an EMBL/GenBank/DDBJ whole genome shotgun (WGS) entry which is preliminary data.</text>
</comment>
<proteinExistence type="inferred from homology"/>
<dbReference type="SUPFAM" id="SSF56300">
    <property type="entry name" value="Metallo-dependent phosphatases"/>
    <property type="match status" value="1"/>
</dbReference>
<feature type="domain" description="5'-Nucleotidase C-terminal" evidence="4">
    <location>
        <begin position="314"/>
        <end position="466"/>
    </location>
</feature>
<evidence type="ECO:0000259" key="3">
    <source>
        <dbReference type="Pfam" id="PF00149"/>
    </source>
</evidence>
<dbReference type="InterPro" id="IPR008334">
    <property type="entry name" value="5'-Nucleotdase_C"/>
</dbReference>
<dbReference type="GO" id="GO:0016787">
    <property type="term" value="F:hydrolase activity"/>
    <property type="evidence" value="ECO:0007669"/>
    <property type="project" value="UniProtKB-KW"/>
</dbReference>
<organism evidence="5 6">
    <name type="scientific">Clostridium thermobutyricum DSM 4928</name>
    <dbReference type="NCBI Taxonomy" id="1121339"/>
    <lineage>
        <taxon>Bacteria</taxon>
        <taxon>Bacillati</taxon>
        <taxon>Bacillota</taxon>
        <taxon>Clostridia</taxon>
        <taxon>Eubacteriales</taxon>
        <taxon>Clostridiaceae</taxon>
        <taxon>Clostridium</taxon>
    </lineage>
</organism>
<dbReference type="EMBL" id="LTAY01000081">
    <property type="protein sequence ID" value="OPX46506.1"/>
    <property type="molecule type" value="Genomic_DNA"/>
</dbReference>
<dbReference type="RefSeq" id="WP_080023926.1">
    <property type="nucleotide sequence ID" value="NZ_LTAY01000081.1"/>
</dbReference>
<name>A0A1V4SSR8_9CLOT</name>
<evidence type="ECO:0000259" key="4">
    <source>
        <dbReference type="Pfam" id="PF02872"/>
    </source>
</evidence>
<dbReference type="Gene3D" id="3.60.21.10">
    <property type="match status" value="1"/>
</dbReference>